<accession>A0A382QPA5</accession>
<feature type="non-terminal residue" evidence="1">
    <location>
        <position position="1"/>
    </location>
</feature>
<proteinExistence type="predicted"/>
<feature type="non-terminal residue" evidence="1">
    <location>
        <position position="151"/>
    </location>
</feature>
<name>A0A382QPA5_9ZZZZ</name>
<dbReference type="PANTHER" id="PTHR14136:SF17">
    <property type="entry name" value="BTB_POZ DOMAIN-CONTAINING PROTEIN KCTD9"/>
    <property type="match status" value="1"/>
</dbReference>
<gene>
    <name evidence="1" type="ORF">METZ01_LOCUS340193</name>
</gene>
<organism evidence="1">
    <name type="scientific">marine metagenome</name>
    <dbReference type="NCBI Taxonomy" id="408172"/>
    <lineage>
        <taxon>unclassified sequences</taxon>
        <taxon>metagenomes</taxon>
        <taxon>ecological metagenomes</taxon>
    </lineage>
</organism>
<evidence type="ECO:0000313" key="1">
    <source>
        <dbReference type="EMBL" id="SVC87339.1"/>
    </source>
</evidence>
<reference evidence="1" key="1">
    <citation type="submission" date="2018-05" db="EMBL/GenBank/DDBJ databases">
        <authorList>
            <person name="Lanie J.A."/>
            <person name="Ng W.-L."/>
            <person name="Kazmierczak K.M."/>
            <person name="Andrzejewski T.M."/>
            <person name="Davidsen T.M."/>
            <person name="Wayne K.J."/>
            <person name="Tettelin H."/>
            <person name="Glass J.I."/>
            <person name="Rusch D."/>
            <person name="Podicherti R."/>
            <person name="Tsui H.-C.T."/>
            <person name="Winkler M.E."/>
        </authorList>
    </citation>
    <scope>NUCLEOTIDE SEQUENCE</scope>
</reference>
<dbReference type="InterPro" id="IPR001646">
    <property type="entry name" value="5peptide_repeat"/>
</dbReference>
<sequence>VPNKLCYVLLSVLAGISACLFVSPVLAESEKELEERVAWSMNRLKTGGSCNRCYMSGIDLRGHTLYRASLKMAVIRDADLRWAYFEEVDLYMADLRGSDLREASLERANLYDADLRETDLDKASLKGADLSHANLQGAYLNETILSGAILR</sequence>
<dbReference type="Gene3D" id="2.160.20.80">
    <property type="entry name" value="E3 ubiquitin-protein ligase SopA"/>
    <property type="match status" value="1"/>
</dbReference>
<dbReference type="Pfam" id="PF00805">
    <property type="entry name" value="Pentapeptide"/>
    <property type="match status" value="1"/>
</dbReference>
<dbReference type="PANTHER" id="PTHR14136">
    <property type="entry name" value="BTB_POZ DOMAIN-CONTAINING PROTEIN KCTD9"/>
    <property type="match status" value="1"/>
</dbReference>
<dbReference type="AlphaFoldDB" id="A0A382QPA5"/>
<evidence type="ECO:0008006" key="2">
    <source>
        <dbReference type="Google" id="ProtNLM"/>
    </source>
</evidence>
<dbReference type="InterPro" id="IPR051082">
    <property type="entry name" value="Pentapeptide-BTB/POZ_domain"/>
</dbReference>
<protein>
    <recommendedName>
        <fullName evidence="2">Pentapeptide repeat-containing protein</fullName>
    </recommendedName>
</protein>
<dbReference type="SUPFAM" id="SSF141571">
    <property type="entry name" value="Pentapeptide repeat-like"/>
    <property type="match status" value="1"/>
</dbReference>
<dbReference type="EMBL" id="UINC01115946">
    <property type="protein sequence ID" value="SVC87339.1"/>
    <property type="molecule type" value="Genomic_DNA"/>
</dbReference>